<feature type="signal peptide" evidence="13">
    <location>
        <begin position="1"/>
        <end position="21"/>
    </location>
</feature>
<dbReference type="GO" id="GO:0003677">
    <property type="term" value="F:DNA binding"/>
    <property type="evidence" value="ECO:0007669"/>
    <property type="project" value="InterPro"/>
</dbReference>
<dbReference type="GO" id="GO:0003723">
    <property type="term" value="F:RNA binding"/>
    <property type="evidence" value="ECO:0007669"/>
    <property type="project" value="UniProtKB-UniRule"/>
</dbReference>
<feature type="chain" id="PRO_5014776805" description="rRNA adenine N(6)-methyltransferase" evidence="13">
    <location>
        <begin position="22"/>
        <end position="669"/>
    </location>
</feature>
<dbReference type="EC" id="2.1.1.-" evidence="11"/>
<keyword evidence="13" id="KW-0732">Signal</keyword>
<evidence type="ECO:0000256" key="2">
    <source>
        <dbReference type="ARBA" id="ARBA00022552"/>
    </source>
</evidence>
<evidence type="ECO:0000256" key="6">
    <source>
        <dbReference type="ARBA" id="ARBA00022884"/>
    </source>
</evidence>
<dbReference type="Gene3D" id="1.10.8.100">
    <property type="entry name" value="Ribosomal RNA adenine dimethylase-like, domain 2"/>
    <property type="match status" value="1"/>
</dbReference>
<dbReference type="EMBL" id="OIVN01006470">
    <property type="protein sequence ID" value="SPD33732.1"/>
    <property type="molecule type" value="Genomic_DNA"/>
</dbReference>
<name>A0A2N9J8X8_FAGSY</name>
<feature type="binding site" evidence="10">
    <location>
        <position position="427"/>
    </location>
    <ligand>
        <name>S-adenosyl-L-methionine</name>
        <dbReference type="ChEBI" id="CHEBI:59789"/>
    </ligand>
</feature>
<accession>A0A2N9J8X8</accession>
<organism evidence="15">
    <name type="scientific">Fagus sylvatica</name>
    <name type="common">Beechnut</name>
    <dbReference type="NCBI Taxonomy" id="28930"/>
    <lineage>
        <taxon>Eukaryota</taxon>
        <taxon>Viridiplantae</taxon>
        <taxon>Streptophyta</taxon>
        <taxon>Embryophyta</taxon>
        <taxon>Tracheophyta</taxon>
        <taxon>Spermatophyta</taxon>
        <taxon>Magnoliopsida</taxon>
        <taxon>eudicotyledons</taxon>
        <taxon>Gunneridae</taxon>
        <taxon>Pentapetalae</taxon>
        <taxon>rosids</taxon>
        <taxon>fabids</taxon>
        <taxon>Fagales</taxon>
        <taxon>Fagaceae</taxon>
        <taxon>Fagus</taxon>
    </lineage>
</organism>
<evidence type="ECO:0000256" key="5">
    <source>
        <dbReference type="ARBA" id="ARBA00022691"/>
    </source>
</evidence>
<keyword evidence="9" id="KW-0539">Nucleus</keyword>
<dbReference type="InterPro" id="IPR006447">
    <property type="entry name" value="Myb_dom_plants"/>
</dbReference>
<dbReference type="NCBIfam" id="TIGR01557">
    <property type="entry name" value="myb_SHAQKYF"/>
    <property type="match status" value="1"/>
</dbReference>
<evidence type="ECO:0000256" key="8">
    <source>
        <dbReference type="ARBA" id="ARBA00023163"/>
    </source>
</evidence>
<evidence type="ECO:0000259" key="14">
    <source>
        <dbReference type="SMART" id="SM00650"/>
    </source>
</evidence>
<dbReference type="InterPro" id="IPR029063">
    <property type="entry name" value="SAM-dependent_MTases_sf"/>
</dbReference>
<feature type="binding site" evidence="10">
    <location>
        <position position="400"/>
    </location>
    <ligand>
        <name>S-adenosyl-L-methionine</name>
        <dbReference type="ChEBI" id="CHEBI:59789"/>
    </ligand>
</feature>
<dbReference type="GO" id="GO:0000179">
    <property type="term" value="F:rRNA (adenine-N6,N6-)-dimethyltransferase activity"/>
    <property type="evidence" value="ECO:0007669"/>
    <property type="project" value="UniProtKB-UniRule"/>
</dbReference>
<evidence type="ECO:0000256" key="3">
    <source>
        <dbReference type="ARBA" id="ARBA00022603"/>
    </source>
</evidence>
<keyword evidence="8" id="KW-0804">Transcription</keyword>
<dbReference type="PANTHER" id="PTHR11727">
    <property type="entry name" value="DIMETHYLADENOSINE TRANSFERASE"/>
    <property type="match status" value="1"/>
</dbReference>
<feature type="compositionally biased region" description="Low complexity" evidence="12">
    <location>
        <begin position="335"/>
        <end position="349"/>
    </location>
</feature>
<evidence type="ECO:0000256" key="7">
    <source>
        <dbReference type="ARBA" id="ARBA00023015"/>
    </source>
</evidence>
<keyword evidence="5 10" id="KW-0949">S-adenosyl-L-methionine</keyword>
<dbReference type="InterPro" id="IPR011006">
    <property type="entry name" value="CheY-like_superfamily"/>
</dbReference>
<feature type="binding site" evidence="10">
    <location>
        <position position="472"/>
    </location>
    <ligand>
        <name>S-adenosyl-L-methionine</name>
        <dbReference type="ChEBI" id="CHEBI:59789"/>
    </ligand>
</feature>
<dbReference type="SUPFAM" id="SSF52172">
    <property type="entry name" value="CheY-like"/>
    <property type="match status" value="1"/>
</dbReference>
<comment type="caution">
    <text evidence="10">Lacks conserved residue(s) required for the propagation of feature annotation.</text>
</comment>
<sequence>MVMTFFFVSLLVLHYEKATEALEAIQERKARLDLVLTDFYMPEVDRLNLLNCLGKEFNFPAIWAFPKKVLELMNVPGLTRQHVASHLQSYRRYLKQVQEGKQSTRSVHNIISINDADYEHSLLFGHSPLNSRIHQLNSQFSIKRPNRTPTQPGCSGTISMPPYSHAHILDPKASATTYFESMGQGQTIPVTYQQDLKPPSLRYVSKIDAAPLKNSVSGSYFGIAEHSTHRGLTQVGSTHFQGEQVHDNSLVSILSTESQNYANECPRLCTSSPCFGGIRMTGDGKYVGNEQGGLLHDNEIRSMGQNSGCETLNQYPLMFMNSNRKMSTRPLPLHSLPPISPTPRSRTTLKPPFSPHNKTSPAPLYIACCSNGSRSPDDYHSTLQALNSKGRVPRKSLGQHYMLNNDINERLASAADVEEGDVVLEIGPGTGSLTNVLINAGAIVLGIEKDPHMAALVSERFASTERFKVVANIPFNISTEVVKLLLPMGDIFSEVVLLLQTYLLAVTIAYFQEETAVRLVESSLRTSEYRPINIFVNFYSVPRSSSLNGTSSPCKSKVEAVIMGPTSIWCLSQLEVAGQCLLPVDAAVVTFKLKQAADYPRVSSTKSFFSMVNSAFNGKRKMLRKSLQHICTAIEIEEALGSIGLLATSRPEELTLDDFVKLHNLIVKV</sequence>
<evidence type="ECO:0000256" key="10">
    <source>
        <dbReference type="PROSITE-ProRule" id="PRU01026"/>
    </source>
</evidence>
<dbReference type="SUPFAM" id="SSF53335">
    <property type="entry name" value="S-adenosyl-L-methionine-dependent methyltransferases"/>
    <property type="match status" value="1"/>
</dbReference>
<feature type="domain" description="Ribosomal RNA adenine methylase transferase N-terminal" evidence="14">
    <location>
        <begin position="407"/>
        <end position="567"/>
    </location>
</feature>
<keyword evidence="6 10" id="KW-0694">RNA-binding</keyword>
<dbReference type="Pfam" id="PF00398">
    <property type="entry name" value="RrnaAD"/>
    <property type="match status" value="1"/>
</dbReference>
<dbReference type="Gene3D" id="1.10.10.60">
    <property type="entry name" value="Homeodomain-like"/>
    <property type="match status" value="1"/>
</dbReference>
<dbReference type="InterPro" id="IPR023165">
    <property type="entry name" value="rRNA_Ade_diMease-like_C"/>
</dbReference>
<dbReference type="InterPro" id="IPR001737">
    <property type="entry name" value="KsgA/Erm"/>
</dbReference>
<proteinExistence type="inferred from homology"/>
<dbReference type="InterPro" id="IPR020596">
    <property type="entry name" value="rRNA_Ade_Mease_Trfase_CS"/>
</dbReference>
<evidence type="ECO:0000256" key="4">
    <source>
        <dbReference type="ARBA" id="ARBA00022679"/>
    </source>
</evidence>
<evidence type="ECO:0000256" key="13">
    <source>
        <dbReference type="SAM" id="SignalP"/>
    </source>
</evidence>
<evidence type="ECO:0000313" key="15">
    <source>
        <dbReference type="EMBL" id="SPD33732.1"/>
    </source>
</evidence>
<dbReference type="SUPFAM" id="SSF46689">
    <property type="entry name" value="Homeodomain-like"/>
    <property type="match status" value="1"/>
</dbReference>
<keyword evidence="3 10" id="KW-0489">Methyltransferase</keyword>
<feature type="binding site" evidence="10">
    <location>
        <position position="402"/>
    </location>
    <ligand>
        <name>S-adenosyl-L-methionine</name>
        <dbReference type="ChEBI" id="CHEBI:59789"/>
    </ligand>
</feature>
<protein>
    <recommendedName>
        <fullName evidence="11">rRNA adenine N(6)-methyltransferase</fullName>
        <ecNumber evidence="11">2.1.1.-</ecNumber>
    </recommendedName>
</protein>
<dbReference type="InterPro" id="IPR009057">
    <property type="entry name" value="Homeodomain-like_sf"/>
</dbReference>
<dbReference type="FunFam" id="1.10.8.100:FF:000001">
    <property type="entry name" value="Ribosomal RNA small subunit methyltransferase A"/>
    <property type="match status" value="1"/>
</dbReference>
<feature type="binding site" evidence="10">
    <location>
        <position position="448"/>
    </location>
    <ligand>
        <name>S-adenosyl-L-methionine</name>
        <dbReference type="ChEBI" id="CHEBI:59789"/>
    </ligand>
</feature>
<evidence type="ECO:0000256" key="9">
    <source>
        <dbReference type="ARBA" id="ARBA00023242"/>
    </source>
</evidence>
<gene>
    <name evidence="15" type="ORF">FSB_LOCUS61614</name>
</gene>
<dbReference type="GO" id="GO:0005634">
    <property type="term" value="C:nucleus"/>
    <property type="evidence" value="ECO:0007669"/>
    <property type="project" value="UniProtKB-SubCell"/>
</dbReference>
<comment type="subcellular location">
    <subcellularLocation>
        <location evidence="1">Nucleus</location>
    </subcellularLocation>
</comment>
<feature type="region of interest" description="Disordered" evidence="12">
    <location>
        <begin position="335"/>
        <end position="356"/>
    </location>
</feature>
<reference evidence="15" key="1">
    <citation type="submission" date="2018-02" db="EMBL/GenBank/DDBJ databases">
        <authorList>
            <person name="Cohen D.B."/>
            <person name="Kent A.D."/>
        </authorList>
    </citation>
    <scope>NUCLEOTIDE SEQUENCE</scope>
</reference>
<dbReference type="PROSITE" id="PS01131">
    <property type="entry name" value="RRNA_A_DIMETH"/>
    <property type="match status" value="1"/>
</dbReference>
<dbReference type="AlphaFoldDB" id="A0A2N9J8X8"/>
<dbReference type="PANTHER" id="PTHR11727:SF27">
    <property type="entry name" value="RIBOSOMAL RNA SMALL SUBUNIT METHYLTRANSFERASE, CHLOROPLASTIC"/>
    <property type="match status" value="1"/>
</dbReference>
<keyword evidence="7" id="KW-0805">Transcription regulation</keyword>
<dbReference type="PROSITE" id="PS51689">
    <property type="entry name" value="SAM_RNA_A_N6_MT"/>
    <property type="match status" value="1"/>
</dbReference>
<keyword evidence="4 10" id="KW-0808">Transferase</keyword>
<keyword evidence="2 11" id="KW-0698">rRNA processing</keyword>
<evidence type="ECO:0000256" key="11">
    <source>
        <dbReference type="RuleBase" id="RU362106"/>
    </source>
</evidence>
<comment type="similarity">
    <text evidence="10 11">Belongs to the class I-like SAM-binding methyltransferase superfamily. rRNA adenine N(6)-methyltransferase family.</text>
</comment>
<dbReference type="SMART" id="SM00650">
    <property type="entry name" value="rADc"/>
    <property type="match status" value="1"/>
</dbReference>
<dbReference type="InterPro" id="IPR020598">
    <property type="entry name" value="rRNA_Ade_methylase_Trfase_N"/>
</dbReference>
<dbReference type="Gene3D" id="3.40.50.150">
    <property type="entry name" value="Vaccinia Virus protein VP39"/>
    <property type="match status" value="2"/>
</dbReference>
<evidence type="ECO:0000256" key="12">
    <source>
        <dbReference type="SAM" id="MobiDB-lite"/>
    </source>
</evidence>
<evidence type="ECO:0000256" key="1">
    <source>
        <dbReference type="ARBA" id="ARBA00004123"/>
    </source>
</evidence>